<keyword evidence="3" id="KW-0808">Transferase</keyword>
<evidence type="ECO:0000256" key="7">
    <source>
        <dbReference type="ARBA" id="ARBA00047942"/>
    </source>
</evidence>
<evidence type="ECO:0000313" key="10">
    <source>
        <dbReference type="EMBL" id="UJG44145.1"/>
    </source>
</evidence>
<dbReference type="Pfam" id="PF07669">
    <property type="entry name" value="Eco57I"/>
    <property type="match status" value="1"/>
</dbReference>
<evidence type="ECO:0000256" key="4">
    <source>
        <dbReference type="ARBA" id="ARBA00022691"/>
    </source>
</evidence>
<dbReference type="InterPro" id="IPR029063">
    <property type="entry name" value="SAM-dependent_MTases_sf"/>
</dbReference>
<name>A0A9Y1BSA9_9ARCH</name>
<evidence type="ECO:0000256" key="1">
    <source>
        <dbReference type="ARBA" id="ARBA00011900"/>
    </source>
</evidence>
<dbReference type="InterPro" id="IPR025931">
    <property type="entry name" value="TaqI_C"/>
</dbReference>
<dbReference type="EC" id="2.1.1.72" evidence="1"/>
<dbReference type="GO" id="GO:0009307">
    <property type="term" value="P:DNA restriction-modification system"/>
    <property type="evidence" value="ECO:0007669"/>
    <property type="project" value="UniProtKB-KW"/>
</dbReference>
<dbReference type="GO" id="GO:0003677">
    <property type="term" value="F:DNA binding"/>
    <property type="evidence" value="ECO:0007669"/>
    <property type="project" value="UniProtKB-KW"/>
</dbReference>
<keyword evidence="5" id="KW-0680">Restriction system</keyword>
<protein>
    <recommendedName>
        <fullName evidence="1">site-specific DNA-methyltransferase (adenine-specific)</fullName>
        <ecNumber evidence="1">2.1.1.72</ecNumber>
    </recommendedName>
</protein>
<keyword evidence="2 10" id="KW-0489">Methyltransferase</keyword>
<dbReference type="GO" id="GO:0032259">
    <property type="term" value="P:methylation"/>
    <property type="evidence" value="ECO:0007669"/>
    <property type="project" value="UniProtKB-KW"/>
</dbReference>
<organism evidence="10">
    <name type="scientific">Candidatus Heimdallarchaeum endolithica</name>
    <dbReference type="NCBI Taxonomy" id="2876572"/>
    <lineage>
        <taxon>Archaea</taxon>
        <taxon>Promethearchaeati</taxon>
        <taxon>Candidatus Heimdallarchaeota</taxon>
        <taxon>Candidatus Heimdallarchaeia (ex Rinke et al. 2021) (nom. nud.)</taxon>
        <taxon>Candidatus Heimdallarchaeales</taxon>
        <taxon>Candidatus Heimdallarchaeaceae</taxon>
        <taxon>Candidatus Heimdallarchaeum</taxon>
    </lineage>
</organism>
<keyword evidence="4" id="KW-0949">S-adenosyl-L-methionine</keyword>
<evidence type="ECO:0000259" key="8">
    <source>
        <dbReference type="Pfam" id="PF07669"/>
    </source>
</evidence>
<dbReference type="InterPro" id="IPR011639">
    <property type="entry name" value="MethylTrfase_TaqI-like_dom"/>
</dbReference>
<comment type="catalytic activity">
    <reaction evidence="7">
        <text>a 2'-deoxyadenosine in DNA + S-adenosyl-L-methionine = an N(6)-methyl-2'-deoxyadenosine in DNA + S-adenosyl-L-homocysteine + H(+)</text>
        <dbReference type="Rhea" id="RHEA:15197"/>
        <dbReference type="Rhea" id="RHEA-COMP:12418"/>
        <dbReference type="Rhea" id="RHEA-COMP:12419"/>
        <dbReference type="ChEBI" id="CHEBI:15378"/>
        <dbReference type="ChEBI" id="CHEBI:57856"/>
        <dbReference type="ChEBI" id="CHEBI:59789"/>
        <dbReference type="ChEBI" id="CHEBI:90615"/>
        <dbReference type="ChEBI" id="CHEBI:90616"/>
        <dbReference type="EC" id="2.1.1.72"/>
    </reaction>
</comment>
<dbReference type="InterPro" id="IPR002052">
    <property type="entry name" value="DNA_methylase_N6_adenine_CS"/>
</dbReference>
<dbReference type="GO" id="GO:0009007">
    <property type="term" value="F:site-specific DNA-methyltransferase (adenine-specific) activity"/>
    <property type="evidence" value="ECO:0007669"/>
    <property type="project" value="UniProtKB-EC"/>
</dbReference>
<evidence type="ECO:0000259" key="9">
    <source>
        <dbReference type="Pfam" id="PF12950"/>
    </source>
</evidence>
<dbReference type="Gene3D" id="3.40.50.150">
    <property type="entry name" value="Vaccinia Virus protein VP39"/>
    <property type="match status" value="1"/>
</dbReference>
<dbReference type="InterPro" id="IPR050953">
    <property type="entry name" value="N4_N6_ade-DNA_methylase"/>
</dbReference>
<feature type="domain" description="TaqI-like C-terminal specificity" evidence="9">
    <location>
        <begin position="507"/>
        <end position="627"/>
    </location>
</feature>
<dbReference type="Proteomes" id="UP001200513">
    <property type="component" value="Chromosome"/>
</dbReference>
<dbReference type="EMBL" id="CP084167">
    <property type="protein sequence ID" value="UJG44145.1"/>
    <property type="molecule type" value="Genomic_DNA"/>
</dbReference>
<proteinExistence type="predicted"/>
<keyword evidence="6" id="KW-0238">DNA-binding</keyword>
<dbReference type="PRINTS" id="PR00507">
    <property type="entry name" value="N12N6MTFRASE"/>
</dbReference>
<dbReference type="Pfam" id="PF12950">
    <property type="entry name" value="TaqI_C"/>
    <property type="match status" value="1"/>
</dbReference>
<dbReference type="SUPFAM" id="SSF53335">
    <property type="entry name" value="S-adenosyl-L-methionine-dependent methyltransferases"/>
    <property type="match status" value="1"/>
</dbReference>
<accession>A0A9Y1BSA9</accession>
<dbReference type="PROSITE" id="PS00092">
    <property type="entry name" value="N6_MTASE"/>
    <property type="match status" value="1"/>
</dbReference>
<dbReference type="REBASE" id="963453">
    <property type="entry name" value="M.HenPR6ORF2935P"/>
</dbReference>
<dbReference type="AlphaFoldDB" id="A0A9Y1BSA9"/>
<feature type="domain" description="Type II methyltransferase M.TaqI-like" evidence="8">
    <location>
        <begin position="213"/>
        <end position="380"/>
    </location>
</feature>
<reference evidence="10" key="1">
    <citation type="journal article" date="2022" name="Nat. Microbiol.">
        <title>Unique mobile elements and scalable gene flow at the prokaryote-eukaryote boundary revealed by circularized Asgard archaea genomes.</title>
        <authorList>
            <person name="Wu F."/>
            <person name="Speth D.R."/>
            <person name="Philosof A."/>
            <person name="Cremiere A."/>
            <person name="Narayanan A."/>
            <person name="Barco R.A."/>
            <person name="Connon S.A."/>
            <person name="Amend J.P."/>
            <person name="Antoshechkin I.A."/>
            <person name="Orphan V.J."/>
        </authorList>
    </citation>
    <scope>NUCLEOTIDE SEQUENCE</scope>
    <source>
        <strain evidence="10">PR6</strain>
    </source>
</reference>
<dbReference type="PANTHER" id="PTHR33841:SF1">
    <property type="entry name" value="DNA METHYLTRANSFERASE A"/>
    <property type="match status" value="1"/>
</dbReference>
<evidence type="ECO:0000256" key="2">
    <source>
        <dbReference type="ARBA" id="ARBA00022603"/>
    </source>
</evidence>
<sequence length="699" mass="82032">MSNTDEKIEIFNTLFLKIKKHILESNITIELRLNEREVLLNSFIISIKTLLVRELFFKEGKGDIGKNIDLYLKFKEIDYIFREIFIDSYITKTDLEIIKEKSIQRIITQYIENKDLIVQDIAGKDLFSQIYERALSKSEKNQLGLFYTPETIVNFILNLVKYNSNSDIIDKKILDPSCGSGSFLVKTVNRLLKALKREKLDECKILFKIIDAVFGMDIDPIAIFLSKTNILLQIFPLFLELYKKRTLTQFPSLNIYCFDSLNKKSYNTDSIPFKIINRKNEFISGFDFVVGNPPYIESKKMNIETKRKCKENFPEISKGAFDIYICFIQLGLDLLNWNGKLGFIIPNKFLSANYSKGLRKRIISEFDILHLVDLSSSNIFKDASVYPIIISIKKRKFKLEITTNNILISKLEGQIKNIEEIRGISIEQSFFTKTVNNFIFSFPNELKEAELVKRLIIKSPLKLGNFLKIRWTVSFHKKGLREQFVFTRNEDGTFRKILGGKKFGGNSEVKRYMIQWNGYWIDYNREKAKEMNNPFPPLRLFNNEKIIICQNSKRIRAVLDKEGFICKDIFFVGNTTQKAHNSEISYEVILSVINSKIMSYLYDRIFSSTHVSGRYLHYLPTYLHSLPFPKLSEEEKKQLHELSEKIMEKEITENEFMKIDEQIDKIVYNAFRLEDYEIEIVEKFVSSHMTLRKTKDIRK</sequence>
<gene>
    <name evidence="10" type="ORF">K9W46_02935</name>
</gene>
<dbReference type="PANTHER" id="PTHR33841">
    <property type="entry name" value="DNA METHYLTRANSFERASE YEEA-RELATED"/>
    <property type="match status" value="1"/>
</dbReference>
<evidence type="ECO:0000256" key="6">
    <source>
        <dbReference type="ARBA" id="ARBA00023125"/>
    </source>
</evidence>
<evidence type="ECO:0000256" key="5">
    <source>
        <dbReference type="ARBA" id="ARBA00022747"/>
    </source>
</evidence>
<evidence type="ECO:0000256" key="3">
    <source>
        <dbReference type="ARBA" id="ARBA00022679"/>
    </source>
</evidence>